<dbReference type="InterPro" id="IPR032675">
    <property type="entry name" value="LRR_dom_sf"/>
</dbReference>
<dbReference type="OrthoDB" id="2020019at2759"/>
<dbReference type="InterPro" id="IPR001611">
    <property type="entry name" value="Leu-rich_rpt"/>
</dbReference>
<keyword evidence="4" id="KW-1185">Reference proteome</keyword>
<organism evidence="3 4">
    <name type="scientific">Chironomus riparius</name>
    <dbReference type="NCBI Taxonomy" id="315576"/>
    <lineage>
        <taxon>Eukaryota</taxon>
        <taxon>Metazoa</taxon>
        <taxon>Ecdysozoa</taxon>
        <taxon>Arthropoda</taxon>
        <taxon>Hexapoda</taxon>
        <taxon>Insecta</taxon>
        <taxon>Pterygota</taxon>
        <taxon>Neoptera</taxon>
        <taxon>Endopterygota</taxon>
        <taxon>Diptera</taxon>
        <taxon>Nematocera</taxon>
        <taxon>Chironomoidea</taxon>
        <taxon>Chironomidae</taxon>
        <taxon>Chironominae</taxon>
        <taxon>Chironomus</taxon>
    </lineage>
</organism>
<dbReference type="PANTHER" id="PTHR24369:SF213">
    <property type="entry name" value="INSULIN LIKE GROWTH FACTOR BINDING PROTEIN ACID LABILE SUBUNIT"/>
    <property type="match status" value="1"/>
</dbReference>
<evidence type="ECO:0000313" key="4">
    <source>
        <dbReference type="Proteomes" id="UP001153620"/>
    </source>
</evidence>
<protein>
    <submittedName>
        <fullName evidence="3">Uncharacterized protein</fullName>
    </submittedName>
</protein>
<dbReference type="InterPro" id="IPR050541">
    <property type="entry name" value="LRR_TM_domain-containing"/>
</dbReference>
<dbReference type="GO" id="GO:0005886">
    <property type="term" value="C:plasma membrane"/>
    <property type="evidence" value="ECO:0007669"/>
    <property type="project" value="TreeGrafter"/>
</dbReference>
<evidence type="ECO:0000313" key="3">
    <source>
        <dbReference type="EMBL" id="CAG9800066.1"/>
    </source>
</evidence>
<name>A0A9N9RN80_9DIPT</name>
<dbReference type="EMBL" id="OU895877">
    <property type="protein sequence ID" value="CAG9800066.1"/>
    <property type="molecule type" value="Genomic_DNA"/>
</dbReference>
<accession>A0A9N9RN80</accession>
<dbReference type="InterPro" id="IPR003591">
    <property type="entry name" value="Leu-rich_rpt_typical-subtyp"/>
</dbReference>
<dbReference type="Proteomes" id="UP001153620">
    <property type="component" value="Chromosome 1"/>
</dbReference>
<gene>
    <name evidence="3" type="ORF">CHIRRI_LOCUS3019</name>
</gene>
<dbReference type="Gene3D" id="3.80.10.10">
    <property type="entry name" value="Ribonuclease Inhibitor"/>
    <property type="match status" value="2"/>
</dbReference>
<keyword evidence="1" id="KW-0433">Leucine-rich repeat</keyword>
<dbReference type="Pfam" id="PF13855">
    <property type="entry name" value="LRR_8"/>
    <property type="match status" value="2"/>
</dbReference>
<dbReference type="PROSITE" id="PS51450">
    <property type="entry name" value="LRR"/>
    <property type="match status" value="3"/>
</dbReference>
<proteinExistence type="predicted"/>
<dbReference type="PANTHER" id="PTHR24369">
    <property type="entry name" value="ANTIGEN BSP, PUTATIVE-RELATED"/>
    <property type="match status" value="1"/>
</dbReference>
<reference evidence="3" key="1">
    <citation type="submission" date="2022-01" db="EMBL/GenBank/DDBJ databases">
        <authorList>
            <person name="King R."/>
        </authorList>
    </citation>
    <scope>NUCLEOTIDE SEQUENCE</scope>
</reference>
<dbReference type="AlphaFoldDB" id="A0A9N9RN80"/>
<sequence>MNYLQIQSYDQLIRGDKWEDVNMICPHHCVCQFAHRMDLPIAKWIHSVETRQRKGHEFTDFEAEHHEHNNEVNFDDEISPQNNELLKFTMCLLPSNIEPKDLIASLPHDVEALVVLSTENRKNMSVLMSDFNQLFELKTLEIRGSKNSNFTLIFDEPIAWINHLNIDSINIEAADTMRFRPNLEEIDPSENFNYIPNSERVEYNISFQTSEELKEVEIVPYEVYKMEKLTAELRLRTISFYGWDNLKVLRIKGCDMNELFWEMFDGLTNLEHLSLEDNGIKDIPPFTFYGTPNIKSLSLSHNEIIDMGYRSLAGLLGLQLLDLSSNNIGKLSEHTFPPFPKLEIVDLRANPINNLFSSIFGVMNRTEVLYIGDENIPLELNAEKPFEDLNSLIYLEIPNLYVTQLEENIFSSLQNLEILKIKSGNIPFIEFDTFSKLLNLKELHMSNCQIQEMSMDTFFGAKKLEIVDLSYNQLKSIPQGLFDDQHDLKEIYLNDNQLTALPKDIFKLNSLKMIQLLNNPWDCTCDMRDWRQGLSNKIRAHKIENKCSDNASRHSKFNCESTSMQTYKFDHKLSPKCSTPVNLKDKSVFYALRRVLRCAIPIKVQNTTMKPESRVKKINIKAKYEKHVNEVKKKKQQIAQKNTLEYQLFHRRNYENMRIRHNNVYDMNRDDRDNNIMKK</sequence>
<dbReference type="SMART" id="SM00369">
    <property type="entry name" value="LRR_TYP"/>
    <property type="match status" value="6"/>
</dbReference>
<keyword evidence="2" id="KW-0677">Repeat</keyword>
<dbReference type="SUPFAM" id="SSF52058">
    <property type="entry name" value="L domain-like"/>
    <property type="match status" value="1"/>
</dbReference>
<evidence type="ECO:0000256" key="2">
    <source>
        <dbReference type="ARBA" id="ARBA00022737"/>
    </source>
</evidence>
<reference evidence="3" key="2">
    <citation type="submission" date="2022-10" db="EMBL/GenBank/DDBJ databases">
        <authorList>
            <consortium name="ENA_rothamsted_submissions"/>
            <consortium name="culmorum"/>
            <person name="King R."/>
        </authorList>
    </citation>
    <scope>NUCLEOTIDE SEQUENCE</scope>
</reference>
<evidence type="ECO:0000256" key="1">
    <source>
        <dbReference type="ARBA" id="ARBA00022614"/>
    </source>
</evidence>